<name>A0ABX0T555_9MICO</name>
<accession>A0ABX0T555</accession>
<evidence type="ECO:0000313" key="2">
    <source>
        <dbReference type="Proteomes" id="UP001318300"/>
    </source>
</evidence>
<dbReference type="Proteomes" id="UP001318300">
    <property type="component" value="Unassembled WGS sequence"/>
</dbReference>
<gene>
    <name evidence="1" type="ORF">E9228_001256</name>
</gene>
<proteinExistence type="predicted"/>
<evidence type="ECO:0000313" key="1">
    <source>
        <dbReference type="EMBL" id="NII40620.1"/>
    </source>
</evidence>
<protein>
    <submittedName>
        <fullName evidence="1">Uncharacterized protein</fullName>
    </submittedName>
</protein>
<dbReference type="EMBL" id="JAAOYO010000002">
    <property type="protein sequence ID" value="NII40620.1"/>
    <property type="molecule type" value="Genomic_DNA"/>
</dbReference>
<organism evidence="1 2">
    <name type="scientific">Curtobacterium salicis</name>
    <dbReference type="NCBI Taxonomy" id="1779862"/>
    <lineage>
        <taxon>Bacteria</taxon>
        <taxon>Bacillati</taxon>
        <taxon>Actinomycetota</taxon>
        <taxon>Actinomycetes</taxon>
        <taxon>Micrococcales</taxon>
        <taxon>Microbacteriaceae</taxon>
        <taxon>Curtobacterium</taxon>
    </lineage>
</organism>
<comment type="caution">
    <text evidence="1">The sequence shown here is derived from an EMBL/GenBank/DDBJ whole genome shotgun (WGS) entry which is preliminary data.</text>
</comment>
<keyword evidence="2" id="KW-1185">Reference proteome</keyword>
<sequence>MTLTAILPSLRASIPDPLDPSAWPVHTETTTDDVRVSAVSMSRLADVAGTPCVHTAEEAPPRYRSRDWTPRGMSVAVAAVTGVWRTHDGLVLELDAVLPACAVLDEARLIGRRTTAPRATAVVGGARADGGTAVLVVPADVAVGDLVCLPCRRALTRREVAAAVPSAVPPTVASAELPAAAAAGVSR</sequence>
<reference evidence="1 2" key="1">
    <citation type="submission" date="2020-03" db="EMBL/GenBank/DDBJ databases">
        <title>Above-ground endophytic microbial communities from plants in different locations in the United States.</title>
        <authorList>
            <person name="Frank C."/>
        </authorList>
    </citation>
    <scope>NUCLEOTIDE SEQUENCE [LARGE SCALE GENOMIC DNA]</scope>
    <source>
        <strain evidence="1 2">WW7</strain>
    </source>
</reference>
<dbReference type="RefSeq" id="WP_166779722.1">
    <property type="nucleotide sequence ID" value="NZ_JAAOYO010000002.1"/>
</dbReference>